<dbReference type="GO" id="GO:0016491">
    <property type="term" value="F:oxidoreductase activity"/>
    <property type="evidence" value="ECO:0007669"/>
    <property type="project" value="UniProtKB-KW"/>
</dbReference>
<protein>
    <submittedName>
        <fullName evidence="4">2-(R)-hydroxypropyl-CoM dehydrogenase</fullName>
    </submittedName>
</protein>
<dbReference type="OrthoDB" id="5840532at2759"/>
<dbReference type="KEGG" id="ffu:CLAFUR5_00167"/>
<dbReference type="PANTHER" id="PTHR24321:SF8">
    <property type="entry name" value="ESTRADIOL 17-BETA-DEHYDROGENASE 8-RELATED"/>
    <property type="match status" value="1"/>
</dbReference>
<dbReference type="SUPFAM" id="SSF51735">
    <property type="entry name" value="NAD(P)-binding Rossmann-fold domains"/>
    <property type="match status" value="1"/>
</dbReference>
<comment type="similarity">
    <text evidence="1">Belongs to the short-chain dehydrogenases/reductases (SDR) family.</text>
</comment>
<keyword evidence="5" id="KW-1185">Reference proteome</keyword>
<dbReference type="Proteomes" id="UP000756132">
    <property type="component" value="Chromosome 1"/>
</dbReference>
<evidence type="ECO:0000256" key="2">
    <source>
        <dbReference type="ARBA" id="ARBA00023002"/>
    </source>
</evidence>
<evidence type="ECO:0000256" key="3">
    <source>
        <dbReference type="SAM" id="MobiDB-lite"/>
    </source>
</evidence>
<evidence type="ECO:0000313" key="4">
    <source>
        <dbReference type="EMBL" id="UJO11219.1"/>
    </source>
</evidence>
<dbReference type="AlphaFoldDB" id="A0A9Q8P2X5"/>
<dbReference type="CDD" id="cd05233">
    <property type="entry name" value="SDR_c"/>
    <property type="match status" value="1"/>
</dbReference>
<dbReference type="EMBL" id="CP090163">
    <property type="protein sequence ID" value="UJO11219.1"/>
    <property type="molecule type" value="Genomic_DNA"/>
</dbReference>
<feature type="compositionally biased region" description="Basic residues" evidence="3">
    <location>
        <begin position="1"/>
        <end position="10"/>
    </location>
</feature>
<dbReference type="InterPro" id="IPR036291">
    <property type="entry name" value="NAD(P)-bd_dom_sf"/>
</dbReference>
<reference evidence="4" key="1">
    <citation type="submission" date="2021-12" db="EMBL/GenBank/DDBJ databases">
        <authorList>
            <person name="Zaccaron A."/>
            <person name="Stergiopoulos I."/>
        </authorList>
    </citation>
    <scope>NUCLEOTIDE SEQUENCE</scope>
    <source>
        <strain evidence="4">Race5_Kim</strain>
    </source>
</reference>
<feature type="region of interest" description="Disordered" evidence="3">
    <location>
        <begin position="1"/>
        <end position="23"/>
    </location>
</feature>
<dbReference type="PRINTS" id="PR00081">
    <property type="entry name" value="GDHRDH"/>
</dbReference>
<keyword evidence="2" id="KW-0560">Oxidoreductase</keyword>
<dbReference type="Gene3D" id="3.40.50.720">
    <property type="entry name" value="NAD(P)-binding Rossmann-like Domain"/>
    <property type="match status" value="1"/>
</dbReference>
<organism evidence="4 5">
    <name type="scientific">Passalora fulva</name>
    <name type="common">Tomato leaf mold</name>
    <name type="synonym">Cladosporium fulvum</name>
    <dbReference type="NCBI Taxonomy" id="5499"/>
    <lineage>
        <taxon>Eukaryota</taxon>
        <taxon>Fungi</taxon>
        <taxon>Dikarya</taxon>
        <taxon>Ascomycota</taxon>
        <taxon>Pezizomycotina</taxon>
        <taxon>Dothideomycetes</taxon>
        <taxon>Dothideomycetidae</taxon>
        <taxon>Mycosphaerellales</taxon>
        <taxon>Mycosphaerellaceae</taxon>
        <taxon>Fulvia</taxon>
    </lineage>
</organism>
<gene>
    <name evidence="4" type="ORF">CLAFUR5_00167</name>
</gene>
<feature type="compositionally biased region" description="Polar residues" evidence="3">
    <location>
        <begin position="11"/>
        <end position="23"/>
    </location>
</feature>
<name>A0A9Q8P2X5_PASFU</name>
<dbReference type="GeneID" id="71980045"/>
<dbReference type="Pfam" id="PF13561">
    <property type="entry name" value="adh_short_C2"/>
    <property type="match status" value="1"/>
</dbReference>
<evidence type="ECO:0000256" key="1">
    <source>
        <dbReference type="ARBA" id="ARBA00006484"/>
    </source>
</evidence>
<sequence length="289" mass="31127">MVNWRRRRHNTSNSLPNLNQDPAQQNVLSRYKPCMMTTQTSGVALVTNAANDTGLAILHALIKGACTRIVVADASSNMQKLVAPLSSDTVQLRVVRHNPGDDDGWDRVVQEAAGHFGEIDYCINCSPVTSKFATPKPTLDLDPAEFKAGLYDTSRELWLACRAQLRQLTTQTNSKSTRSIVNIIPYGNFGTHPGHTMLAASSYGRTGMTKSMAKDFVTSGIRINAVCPGLVEGEVDTAPVLEQHMKLSAGRLITPTEVANAAVFLVGEGGNGMTGMAMPVDGGWSMTHN</sequence>
<dbReference type="RefSeq" id="XP_047755585.1">
    <property type="nucleotide sequence ID" value="XM_047899315.1"/>
</dbReference>
<dbReference type="PANTHER" id="PTHR24321">
    <property type="entry name" value="DEHYDROGENASES, SHORT CHAIN"/>
    <property type="match status" value="1"/>
</dbReference>
<evidence type="ECO:0000313" key="5">
    <source>
        <dbReference type="Proteomes" id="UP000756132"/>
    </source>
</evidence>
<accession>A0A9Q8P2X5</accession>
<reference evidence="4" key="2">
    <citation type="journal article" date="2022" name="Microb. Genom.">
        <title>A chromosome-scale genome assembly of the tomato pathogen Cladosporium fulvum reveals a compartmentalized genome architecture and the presence of a dispensable chromosome.</title>
        <authorList>
            <person name="Zaccaron A.Z."/>
            <person name="Chen L.H."/>
            <person name="Samaras A."/>
            <person name="Stergiopoulos I."/>
        </authorList>
    </citation>
    <scope>NUCLEOTIDE SEQUENCE</scope>
    <source>
        <strain evidence="4">Race5_Kim</strain>
    </source>
</reference>
<proteinExistence type="inferred from homology"/>
<dbReference type="InterPro" id="IPR002347">
    <property type="entry name" value="SDR_fam"/>
</dbReference>